<organism evidence="2 3">
    <name type="scientific">Reticulomyxa filosa</name>
    <dbReference type="NCBI Taxonomy" id="46433"/>
    <lineage>
        <taxon>Eukaryota</taxon>
        <taxon>Sar</taxon>
        <taxon>Rhizaria</taxon>
        <taxon>Retaria</taxon>
        <taxon>Foraminifera</taxon>
        <taxon>Monothalamids</taxon>
        <taxon>Reticulomyxidae</taxon>
        <taxon>Reticulomyxa</taxon>
    </lineage>
</organism>
<reference evidence="2 3" key="1">
    <citation type="journal article" date="2013" name="Curr. Biol.">
        <title>The Genome of the Foraminiferan Reticulomyxa filosa.</title>
        <authorList>
            <person name="Glockner G."/>
            <person name="Hulsmann N."/>
            <person name="Schleicher M."/>
            <person name="Noegel A.A."/>
            <person name="Eichinger L."/>
            <person name="Gallinger C."/>
            <person name="Pawlowski J."/>
            <person name="Sierra R."/>
            <person name="Euteneuer U."/>
            <person name="Pillet L."/>
            <person name="Moustafa A."/>
            <person name="Platzer M."/>
            <person name="Groth M."/>
            <person name="Szafranski K."/>
            <person name="Schliwa M."/>
        </authorList>
    </citation>
    <scope>NUCLEOTIDE SEQUENCE [LARGE SCALE GENOMIC DNA]</scope>
</reference>
<accession>X6P2Q9</accession>
<evidence type="ECO:0000256" key="1">
    <source>
        <dbReference type="SAM" id="MobiDB-lite"/>
    </source>
</evidence>
<feature type="region of interest" description="Disordered" evidence="1">
    <location>
        <begin position="92"/>
        <end position="115"/>
    </location>
</feature>
<proteinExistence type="predicted"/>
<name>X6P2Q9_RETFI</name>
<evidence type="ECO:0000313" key="2">
    <source>
        <dbReference type="EMBL" id="ETO32511.1"/>
    </source>
</evidence>
<comment type="caution">
    <text evidence="2">The sequence shown here is derived from an EMBL/GenBank/DDBJ whole genome shotgun (WGS) entry which is preliminary data.</text>
</comment>
<dbReference type="EMBL" id="ASPP01004156">
    <property type="protein sequence ID" value="ETO32511.1"/>
    <property type="molecule type" value="Genomic_DNA"/>
</dbReference>
<sequence>MINNRDIVAHFNTNDALGLNGLMDVQSGSTLIPGMLVSHNVSQFTRTFDEWNASQQKRYSVSENVNKNQISLRKQKHTDQNYFVCLIGEKKESTSPEEEVNGYQKTKEDNPFKEPATLNETTIFSENAMNENNVGIAIPEKSLNSD</sequence>
<gene>
    <name evidence="2" type="ORF">RFI_04603</name>
</gene>
<dbReference type="Proteomes" id="UP000023152">
    <property type="component" value="Unassembled WGS sequence"/>
</dbReference>
<evidence type="ECO:0000313" key="3">
    <source>
        <dbReference type="Proteomes" id="UP000023152"/>
    </source>
</evidence>
<protein>
    <submittedName>
        <fullName evidence="2">Uncharacterized protein</fullName>
    </submittedName>
</protein>
<dbReference type="AlphaFoldDB" id="X6P2Q9"/>
<keyword evidence="3" id="KW-1185">Reference proteome</keyword>